<reference evidence="2" key="1">
    <citation type="submission" date="2020-07" db="EMBL/GenBank/DDBJ databases">
        <title>Huge and variable diversity of episymbiotic CPR bacteria and DPANN archaea in groundwater ecosystems.</title>
        <authorList>
            <person name="He C.Y."/>
            <person name="Keren R."/>
            <person name="Whittaker M."/>
            <person name="Farag I.F."/>
            <person name="Doudna J."/>
            <person name="Cate J.H.D."/>
            <person name="Banfield J.F."/>
        </authorList>
    </citation>
    <scope>NUCLEOTIDE SEQUENCE</scope>
    <source>
        <strain evidence="2">NC_groundwater_1818_Pr3_B-0.1um_66_35</strain>
    </source>
</reference>
<dbReference type="Pfam" id="PF14534">
    <property type="entry name" value="DUF4440"/>
    <property type="match status" value="1"/>
</dbReference>
<proteinExistence type="predicted"/>
<feature type="domain" description="DUF4440" evidence="1">
    <location>
        <begin position="21"/>
        <end position="122"/>
    </location>
</feature>
<dbReference type="PIRSF" id="PIRSF029394">
    <property type="entry name" value="UCP029394"/>
    <property type="match status" value="1"/>
</dbReference>
<name>A0A933RVF0_RHOPL</name>
<dbReference type="InterPro" id="IPR027843">
    <property type="entry name" value="DUF4440"/>
</dbReference>
<dbReference type="Gene3D" id="3.10.450.50">
    <property type="match status" value="1"/>
</dbReference>
<sequence>MTTTPTLPFADAVPLEADALHRLLQAWFRAEGTDDPAAIRARFDDGFNMVSPAGKVLPFAQFSAGLSAMRGSRPTLIMEISEVVVRYQDDTTALVTYRERQIQDSGTTDRLSTALLIKRDDRPTPVWRHLQETWITP</sequence>
<evidence type="ECO:0000313" key="3">
    <source>
        <dbReference type="Proteomes" id="UP000782519"/>
    </source>
</evidence>
<dbReference type="Proteomes" id="UP000782519">
    <property type="component" value="Unassembled WGS sequence"/>
</dbReference>
<organism evidence="2 3">
    <name type="scientific">Rhodopseudomonas palustris</name>
    <dbReference type="NCBI Taxonomy" id="1076"/>
    <lineage>
        <taxon>Bacteria</taxon>
        <taxon>Pseudomonadati</taxon>
        <taxon>Pseudomonadota</taxon>
        <taxon>Alphaproteobacteria</taxon>
        <taxon>Hyphomicrobiales</taxon>
        <taxon>Nitrobacteraceae</taxon>
        <taxon>Rhodopseudomonas</taxon>
    </lineage>
</organism>
<comment type="caution">
    <text evidence="2">The sequence shown here is derived from an EMBL/GenBank/DDBJ whole genome shotgun (WGS) entry which is preliminary data.</text>
</comment>
<evidence type="ECO:0000259" key="1">
    <source>
        <dbReference type="Pfam" id="PF14534"/>
    </source>
</evidence>
<dbReference type="SUPFAM" id="SSF54427">
    <property type="entry name" value="NTF2-like"/>
    <property type="match status" value="1"/>
</dbReference>
<dbReference type="AlphaFoldDB" id="A0A933RVF0"/>
<dbReference type="EMBL" id="JACRJB010000014">
    <property type="protein sequence ID" value="MBI5128955.1"/>
    <property type="molecule type" value="Genomic_DNA"/>
</dbReference>
<protein>
    <submittedName>
        <fullName evidence="2">DUF4440 domain-containing protein</fullName>
    </submittedName>
</protein>
<dbReference type="InterPro" id="IPR016918">
    <property type="entry name" value="UCP029394"/>
</dbReference>
<gene>
    <name evidence="2" type="ORF">HZA66_05905</name>
</gene>
<evidence type="ECO:0000313" key="2">
    <source>
        <dbReference type="EMBL" id="MBI5128955.1"/>
    </source>
</evidence>
<accession>A0A933RVF0</accession>
<dbReference type="InterPro" id="IPR032710">
    <property type="entry name" value="NTF2-like_dom_sf"/>
</dbReference>